<name>A0ABW1G759_9ACTN</name>
<feature type="transmembrane region" description="Helical" evidence="2">
    <location>
        <begin position="27"/>
        <end position="45"/>
    </location>
</feature>
<dbReference type="Proteomes" id="UP001596174">
    <property type="component" value="Unassembled WGS sequence"/>
</dbReference>
<keyword evidence="2" id="KW-0812">Transmembrane</keyword>
<proteinExistence type="predicted"/>
<feature type="compositionally biased region" description="Low complexity" evidence="1">
    <location>
        <begin position="189"/>
        <end position="260"/>
    </location>
</feature>
<feature type="region of interest" description="Disordered" evidence="1">
    <location>
        <begin position="1"/>
        <end position="20"/>
    </location>
</feature>
<evidence type="ECO:0000313" key="3">
    <source>
        <dbReference type="EMBL" id="MFC5910113.1"/>
    </source>
</evidence>
<dbReference type="RefSeq" id="WP_380586706.1">
    <property type="nucleotide sequence ID" value="NZ_JBHSQJ010000100.1"/>
</dbReference>
<comment type="caution">
    <text evidence="3">The sequence shown here is derived from an EMBL/GenBank/DDBJ whole genome shotgun (WGS) entry which is preliminary data.</text>
</comment>
<evidence type="ECO:0000256" key="2">
    <source>
        <dbReference type="SAM" id="Phobius"/>
    </source>
</evidence>
<keyword evidence="2" id="KW-1133">Transmembrane helix</keyword>
<evidence type="ECO:0000256" key="1">
    <source>
        <dbReference type="SAM" id="MobiDB-lite"/>
    </source>
</evidence>
<accession>A0ABW1G759</accession>
<feature type="transmembrane region" description="Helical" evidence="2">
    <location>
        <begin position="51"/>
        <end position="72"/>
    </location>
</feature>
<feature type="compositionally biased region" description="Basic and acidic residues" evidence="1">
    <location>
        <begin position="1"/>
        <end position="12"/>
    </location>
</feature>
<evidence type="ECO:0000313" key="4">
    <source>
        <dbReference type="Proteomes" id="UP001596174"/>
    </source>
</evidence>
<keyword evidence="4" id="KW-1185">Reference proteome</keyword>
<dbReference type="EMBL" id="JBHSQJ010000100">
    <property type="protein sequence ID" value="MFC5910113.1"/>
    <property type="molecule type" value="Genomic_DNA"/>
</dbReference>
<feature type="region of interest" description="Disordered" evidence="1">
    <location>
        <begin position="177"/>
        <end position="275"/>
    </location>
</feature>
<protein>
    <submittedName>
        <fullName evidence="3">Uncharacterized protein</fullName>
    </submittedName>
</protein>
<gene>
    <name evidence="3" type="ORF">ACFP3V_23200</name>
</gene>
<sequence>MEDLAKRGRTAERQATADATKRRRLELTVAQVAASALAAVVGAVLASELGVYGTIGGAAVVSVGATVGGAFFQHLFRRTGEQFRELSSGPVPVRTASPEAEFDPFDPGGEHTRMMARIAPPDPAESVTVYQGRRRLRPRNWKVLALSSVLVFAVAMGTVTAAELVAGKPMADVVRNTSGSGTTFGGGSSSTRQQVSTTPTTTPTAGSGDGASHASGGEQQNSSSGAVTSPGSGPSPTGASTSPGPTPATGTPSPSASAGTQSPQARPTPSATPSP</sequence>
<keyword evidence="2" id="KW-0472">Membrane</keyword>
<organism evidence="3 4">
    <name type="scientific">Streptacidiphilus monticola</name>
    <dbReference type="NCBI Taxonomy" id="2161674"/>
    <lineage>
        <taxon>Bacteria</taxon>
        <taxon>Bacillati</taxon>
        <taxon>Actinomycetota</taxon>
        <taxon>Actinomycetes</taxon>
        <taxon>Kitasatosporales</taxon>
        <taxon>Streptomycetaceae</taxon>
        <taxon>Streptacidiphilus</taxon>
    </lineage>
</organism>
<feature type="transmembrane region" description="Helical" evidence="2">
    <location>
        <begin position="143"/>
        <end position="166"/>
    </location>
</feature>
<reference evidence="4" key="1">
    <citation type="journal article" date="2019" name="Int. J. Syst. Evol. Microbiol.">
        <title>The Global Catalogue of Microorganisms (GCM) 10K type strain sequencing project: providing services to taxonomists for standard genome sequencing and annotation.</title>
        <authorList>
            <consortium name="The Broad Institute Genomics Platform"/>
            <consortium name="The Broad Institute Genome Sequencing Center for Infectious Disease"/>
            <person name="Wu L."/>
            <person name="Ma J."/>
        </authorList>
    </citation>
    <scope>NUCLEOTIDE SEQUENCE [LARGE SCALE GENOMIC DNA]</scope>
    <source>
        <strain evidence="4">JCM 4816</strain>
    </source>
</reference>